<comment type="similarity">
    <text evidence="2 10">Belongs to the gluconokinase GntK/GntV family.</text>
</comment>
<dbReference type="eggNOG" id="COG3265">
    <property type="taxonomic scope" value="Bacteria"/>
</dbReference>
<organism evidence="11 12">
    <name type="scientific">Corynebacterium callunae DSM 20147</name>
    <dbReference type="NCBI Taxonomy" id="1121353"/>
    <lineage>
        <taxon>Bacteria</taxon>
        <taxon>Bacillati</taxon>
        <taxon>Actinomycetota</taxon>
        <taxon>Actinomycetes</taxon>
        <taxon>Mycobacteriales</taxon>
        <taxon>Corynebacteriaceae</taxon>
        <taxon>Corynebacterium</taxon>
    </lineage>
</organism>
<dbReference type="FunFam" id="3.40.50.300:FF:000522">
    <property type="entry name" value="Gluconokinase"/>
    <property type="match status" value="1"/>
</dbReference>
<evidence type="ECO:0000256" key="2">
    <source>
        <dbReference type="ARBA" id="ARBA00008420"/>
    </source>
</evidence>
<gene>
    <name evidence="11" type="ORF">H924_10455</name>
</gene>
<dbReference type="EC" id="2.7.1.12" evidence="3 10"/>
<keyword evidence="7 10" id="KW-0067">ATP-binding</keyword>
<evidence type="ECO:0000256" key="4">
    <source>
        <dbReference type="ARBA" id="ARBA00022679"/>
    </source>
</evidence>
<dbReference type="RefSeq" id="WP_015651947.1">
    <property type="nucleotide sequence ID" value="NC_020506.1"/>
</dbReference>
<dbReference type="SUPFAM" id="SSF52540">
    <property type="entry name" value="P-loop containing nucleoside triphosphate hydrolases"/>
    <property type="match status" value="1"/>
</dbReference>
<comment type="catalytic activity">
    <reaction evidence="9 10">
        <text>D-gluconate + ATP = 6-phospho-D-gluconate + ADP + H(+)</text>
        <dbReference type="Rhea" id="RHEA:19433"/>
        <dbReference type="ChEBI" id="CHEBI:15378"/>
        <dbReference type="ChEBI" id="CHEBI:18391"/>
        <dbReference type="ChEBI" id="CHEBI:30616"/>
        <dbReference type="ChEBI" id="CHEBI:58759"/>
        <dbReference type="ChEBI" id="CHEBI:456216"/>
        <dbReference type="EC" id="2.7.1.12"/>
    </reaction>
</comment>
<dbReference type="Pfam" id="PF01202">
    <property type="entry name" value="SKI"/>
    <property type="match status" value="1"/>
</dbReference>
<evidence type="ECO:0000313" key="12">
    <source>
        <dbReference type="Proteomes" id="UP000011760"/>
    </source>
</evidence>
<dbReference type="CDD" id="cd02021">
    <property type="entry name" value="GntK"/>
    <property type="match status" value="1"/>
</dbReference>
<dbReference type="InterPro" id="IPR027417">
    <property type="entry name" value="P-loop_NTPase"/>
</dbReference>
<dbReference type="GO" id="GO:0046316">
    <property type="term" value="F:gluconokinase activity"/>
    <property type="evidence" value="ECO:0007669"/>
    <property type="project" value="UniProtKB-EC"/>
</dbReference>
<protein>
    <recommendedName>
        <fullName evidence="3 10">Gluconokinase</fullName>
        <ecNumber evidence="3 10">2.7.1.12</ecNumber>
    </recommendedName>
</protein>
<name>M1UMT2_9CORY</name>
<keyword evidence="5 10" id="KW-0547">Nucleotide-binding</keyword>
<dbReference type="InterPro" id="IPR031322">
    <property type="entry name" value="Shikimate/glucono_kinase"/>
</dbReference>
<comment type="pathway">
    <text evidence="1">Carbohydrate acid metabolism.</text>
</comment>
<keyword evidence="6 10" id="KW-0418">Kinase</keyword>
<evidence type="ECO:0000313" key="11">
    <source>
        <dbReference type="EMBL" id="AGG67519.1"/>
    </source>
</evidence>
<dbReference type="PANTHER" id="PTHR43442:SF3">
    <property type="entry name" value="GLUCONOKINASE-RELATED"/>
    <property type="match status" value="1"/>
</dbReference>
<dbReference type="EMBL" id="CP004354">
    <property type="protein sequence ID" value="AGG67519.1"/>
    <property type="molecule type" value="Genomic_DNA"/>
</dbReference>
<dbReference type="PATRIC" id="fig|1121353.3.peg.2133"/>
<dbReference type="STRING" id="1121353.H924_10455"/>
<evidence type="ECO:0000256" key="10">
    <source>
        <dbReference type="RuleBase" id="RU363066"/>
    </source>
</evidence>
<accession>M1UMT2</accession>
<evidence type="ECO:0000256" key="8">
    <source>
        <dbReference type="ARBA" id="ARBA00023064"/>
    </source>
</evidence>
<evidence type="ECO:0000256" key="3">
    <source>
        <dbReference type="ARBA" id="ARBA00012054"/>
    </source>
</evidence>
<evidence type="ECO:0000256" key="1">
    <source>
        <dbReference type="ARBA" id="ARBA00004761"/>
    </source>
</evidence>
<evidence type="ECO:0000256" key="9">
    <source>
        <dbReference type="ARBA" id="ARBA00048090"/>
    </source>
</evidence>
<dbReference type="GO" id="GO:0005524">
    <property type="term" value="F:ATP binding"/>
    <property type="evidence" value="ECO:0007669"/>
    <property type="project" value="UniProtKB-KW"/>
</dbReference>
<keyword evidence="12" id="KW-1185">Reference proteome</keyword>
<dbReference type="AlphaFoldDB" id="M1UMT2"/>
<proteinExistence type="inferred from homology"/>
<dbReference type="HOGENOM" id="CLU_077168_4_1_11"/>
<keyword evidence="8" id="KW-0311">Gluconate utilization</keyword>
<dbReference type="Gene3D" id="3.40.50.300">
    <property type="entry name" value="P-loop containing nucleotide triphosphate hydrolases"/>
    <property type="match status" value="1"/>
</dbReference>
<dbReference type="OrthoDB" id="9795716at2"/>
<evidence type="ECO:0000256" key="6">
    <source>
        <dbReference type="ARBA" id="ARBA00022777"/>
    </source>
</evidence>
<dbReference type="Proteomes" id="UP000011760">
    <property type="component" value="Chromosome"/>
</dbReference>
<dbReference type="NCBIfam" id="TIGR01313">
    <property type="entry name" value="therm_gnt_kin"/>
    <property type="match status" value="1"/>
</dbReference>
<dbReference type="KEGG" id="ccn:H924_10455"/>
<reference evidence="11 12" key="1">
    <citation type="submission" date="2013-02" db="EMBL/GenBank/DDBJ databases">
        <title>The complete genome sequence of Corynebacterium callunae DSM 20147.</title>
        <authorList>
            <person name="Ruckert C."/>
            <person name="Albersmeier A."/>
            <person name="Kalinowski J."/>
        </authorList>
    </citation>
    <scope>NUCLEOTIDE SEQUENCE [LARGE SCALE GENOMIC DNA]</scope>
    <source>
        <strain evidence="11 12">DSM 20147</strain>
    </source>
</reference>
<keyword evidence="4 10" id="KW-0808">Transferase</keyword>
<dbReference type="PANTHER" id="PTHR43442">
    <property type="entry name" value="GLUCONOKINASE-RELATED"/>
    <property type="match status" value="1"/>
</dbReference>
<dbReference type="InterPro" id="IPR006001">
    <property type="entry name" value="Therm_gnt_kin"/>
</dbReference>
<sequence>MTTPEGVHIVVMGVSGCGKSTVGALLAEKLGLEFKDGDELHPQSNIDKMAAGHALDDDDRAWWLVQVGKWLRDRPSGVIACSALKRSYRDLIRTKCPGTVFVHLRGSYDLLLSRMKAREDHFMPATLLDSQFETLELLEPDEDHRVFDVADTPAEIAERTAEWILSQQTSVTLGSK</sequence>
<dbReference type="GO" id="GO:0019521">
    <property type="term" value="P:D-gluconate metabolic process"/>
    <property type="evidence" value="ECO:0007669"/>
    <property type="project" value="UniProtKB-KW"/>
</dbReference>
<evidence type="ECO:0000256" key="5">
    <source>
        <dbReference type="ARBA" id="ARBA00022741"/>
    </source>
</evidence>
<dbReference type="GO" id="GO:0005737">
    <property type="term" value="C:cytoplasm"/>
    <property type="evidence" value="ECO:0007669"/>
    <property type="project" value="TreeGrafter"/>
</dbReference>
<evidence type="ECO:0000256" key="7">
    <source>
        <dbReference type="ARBA" id="ARBA00022840"/>
    </source>
</evidence>